<keyword evidence="12" id="KW-1185">Reference proteome</keyword>
<reference evidence="11 12" key="1">
    <citation type="submission" date="2018-06" db="EMBL/GenBank/DDBJ databases">
        <title>Streptacidiphilus pinicola sp. nov., isolated from pine grove soil.</title>
        <authorList>
            <person name="Roh S.G."/>
            <person name="Park S."/>
            <person name="Kim M.-K."/>
            <person name="Yun B.-R."/>
            <person name="Park J."/>
            <person name="Kim M.J."/>
            <person name="Kim Y.S."/>
            <person name="Kim S.B."/>
        </authorList>
    </citation>
    <scope>NUCLEOTIDE SEQUENCE [LARGE SCALE GENOMIC DNA]</scope>
    <source>
        <strain evidence="11 12">MMS16-CNU450</strain>
    </source>
</reference>
<dbReference type="GO" id="GO:0006098">
    <property type="term" value="P:pentose-phosphate shunt"/>
    <property type="evidence" value="ECO:0007669"/>
    <property type="project" value="UniProtKB-UniRule"/>
</dbReference>
<evidence type="ECO:0000256" key="1">
    <source>
        <dbReference type="ARBA" id="ARBA00003518"/>
    </source>
</evidence>
<organism evidence="11 12">
    <name type="scientific">Streptacidiphilus pinicola</name>
    <dbReference type="NCBI Taxonomy" id="2219663"/>
    <lineage>
        <taxon>Bacteria</taxon>
        <taxon>Bacillati</taxon>
        <taxon>Actinomycetota</taxon>
        <taxon>Actinomycetes</taxon>
        <taxon>Kitasatosporales</taxon>
        <taxon>Streptomycetaceae</taxon>
        <taxon>Streptacidiphilus</taxon>
    </lineage>
</organism>
<dbReference type="EMBL" id="QKYN01000114">
    <property type="protein sequence ID" value="RAG82461.1"/>
    <property type="molecule type" value="Genomic_DNA"/>
</dbReference>
<dbReference type="GO" id="GO:0005975">
    <property type="term" value="P:carbohydrate metabolic process"/>
    <property type="evidence" value="ECO:0007669"/>
    <property type="project" value="InterPro"/>
</dbReference>
<dbReference type="NCBIfam" id="TIGR00876">
    <property type="entry name" value="tal_mycobact"/>
    <property type="match status" value="1"/>
</dbReference>
<evidence type="ECO:0000256" key="4">
    <source>
        <dbReference type="ARBA" id="ARBA00008426"/>
    </source>
</evidence>
<dbReference type="GO" id="GO:0004801">
    <property type="term" value="F:transaldolase activity"/>
    <property type="evidence" value="ECO:0007669"/>
    <property type="project" value="UniProtKB-UniRule"/>
</dbReference>
<evidence type="ECO:0000313" key="11">
    <source>
        <dbReference type="EMBL" id="RAG82461.1"/>
    </source>
</evidence>
<proteinExistence type="inferred from homology"/>
<dbReference type="InterPro" id="IPR001585">
    <property type="entry name" value="TAL/FSA"/>
</dbReference>
<keyword evidence="9 10" id="KW-0704">Schiff base</keyword>
<dbReference type="GO" id="GO:0005737">
    <property type="term" value="C:cytoplasm"/>
    <property type="evidence" value="ECO:0007669"/>
    <property type="project" value="UniProtKB-SubCell"/>
</dbReference>
<name>A0A2X0IGC2_9ACTN</name>
<comment type="catalytic activity">
    <reaction evidence="10">
        <text>D-sedoheptulose 7-phosphate + D-glyceraldehyde 3-phosphate = D-erythrose 4-phosphate + beta-D-fructose 6-phosphate</text>
        <dbReference type="Rhea" id="RHEA:17053"/>
        <dbReference type="ChEBI" id="CHEBI:16897"/>
        <dbReference type="ChEBI" id="CHEBI:57483"/>
        <dbReference type="ChEBI" id="CHEBI:57634"/>
        <dbReference type="ChEBI" id="CHEBI:59776"/>
        <dbReference type="EC" id="2.2.1.2"/>
    </reaction>
</comment>
<evidence type="ECO:0000256" key="9">
    <source>
        <dbReference type="ARBA" id="ARBA00023270"/>
    </source>
</evidence>
<evidence type="ECO:0000256" key="8">
    <source>
        <dbReference type="ARBA" id="ARBA00023126"/>
    </source>
</evidence>
<sequence length="487" mass="52261">MVDRLAQHTSERIKVFDVIATIPPQHTPAVHRRSPKSFAAQRDVITAKIRIANNCEHSQTSVCSHSPRRWRRVPDLHEPLPEATLVLSKASQGGSAALSSGRWSMTVPLARLRDAGVAVRLDAIGRGSLGRFAGTHQVQGARTNPVVLKAAVESSALYDREIAELALTGVGIGDAMRSLTACDARWACDVLRPVFDATGGVDGWVSIEIDPRLAHDEARMLAEARTLWRLVDRPNLLTQVPATEAGLRAASACLAEGICVDVTWIFSPGAYARVRDAFLTGLERAVRNGRGPARIASLASYEVAPVDTAVDARLDQLGTSRARHLLGDAAIAGARLAYQGFERMLAGPRWKALEQAGARPQRLAWTSTSIEDPAYEDTRYVEGLVAPDTVCTMSQALLYAVADHGLVPQDSVHGRYPAAREVLDELDSVAVDHGAVTRTLQRRALSEAGARWASLAELVGTLMNGQVARHSAGTPTRVGTATGESSV</sequence>
<dbReference type="Gene3D" id="3.20.20.70">
    <property type="entry name" value="Aldolase class I"/>
    <property type="match status" value="1"/>
</dbReference>
<comment type="function">
    <text evidence="1 10">Transaldolase is important for the balance of metabolites in the pentose-phosphate pathway.</text>
</comment>
<dbReference type="AlphaFoldDB" id="A0A2X0IGC2"/>
<comment type="similarity">
    <text evidence="4 10">Belongs to the transaldolase family. Type 2 subfamily.</text>
</comment>
<evidence type="ECO:0000256" key="2">
    <source>
        <dbReference type="ARBA" id="ARBA00004496"/>
    </source>
</evidence>
<gene>
    <name evidence="10 11" type="primary">tal</name>
    <name evidence="11" type="ORF">DN069_27755</name>
</gene>
<dbReference type="EC" id="2.2.1.2" evidence="5 10"/>
<evidence type="ECO:0000256" key="7">
    <source>
        <dbReference type="ARBA" id="ARBA00022679"/>
    </source>
</evidence>
<dbReference type="UniPathway" id="UPA00115">
    <property type="reaction ID" value="UER00414"/>
</dbReference>
<comment type="subcellular location">
    <subcellularLocation>
        <location evidence="2 10">Cytoplasm</location>
    </subcellularLocation>
</comment>
<dbReference type="InterPro" id="IPR004732">
    <property type="entry name" value="Transaldolase_2"/>
</dbReference>
<dbReference type="PANTHER" id="PTHR10683">
    <property type="entry name" value="TRANSALDOLASE"/>
    <property type="match status" value="1"/>
</dbReference>
<protein>
    <recommendedName>
        <fullName evidence="5 10">Transaldolase</fullName>
        <ecNumber evidence="5 10">2.2.1.2</ecNumber>
    </recommendedName>
</protein>
<comment type="caution">
    <text evidence="10">Lacks conserved residue(s) required for the propagation of feature annotation.</text>
</comment>
<evidence type="ECO:0000313" key="12">
    <source>
        <dbReference type="Proteomes" id="UP000248889"/>
    </source>
</evidence>
<keyword evidence="6 10" id="KW-0963">Cytoplasm</keyword>
<dbReference type="InterPro" id="IPR013785">
    <property type="entry name" value="Aldolase_TIM"/>
</dbReference>
<evidence type="ECO:0000256" key="5">
    <source>
        <dbReference type="ARBA" id="ARBA00013151"/>
    </source>
</evidence>
<dbReference type="SUPFAM" id="SSF51569">
    <property type="entry name" value="Aldolase"/>
    <property type="match status" value="1"/>
</dbReference>
<dbReference type="HAMAP" id="MF_00493">
    <property type="entry name" value="Transaldolase_2"/>
    <property type="match status" value="1"/>
</dbReference>
<comment type="pathway">
    <text evidence="3 10">Carbohydrate degradation; pentose phosphate pathway; D-glyceraldehyde 3-phosphate and beta-D-fructose 6-phosphate from D-ribose 5-phosphate and D-xylulose 5-phosphate (non-oxidative stage): step 2/3.</text>
</comment>
<evidence type="ECO:0000256" key="3">
    <source>
        <dbReference type="ARBA" id="ARBA00004857"/>
    </source>
</evidence>
<evidence type="ECO:0000256" key="10">
    <source>
        <dbReference type="HAMAP-Rule" id="MF_00493"/>
    </source>
</evidence>
<dbReference type="Pfam" id="PF00923">
    <property type="entry name" value="TAL_FSA"/>
    <property type="match status" value="1"/>
</dbReference>
<dbReference type="OrthoDB" id="9809101at2"/>
<accession>A0A2X0IGC2</accession>
<keyword evidence="7 10" id="KW-0808">Transferase</keyword>
<comment type="caution">
    <text evidence="11">The sequence shown here is derived from an EMBL/GenBank/DDBJ whole genome shotgun (WGS) entry which is preliminary data.</text>
</comment>
<keyword evidence="8 10" id="KW-0570">Pentose shunt</keyword>
<dbReference type="PANTHER" id="PTHR10683:SF31">
    <property type="entry name" value="TRANSALDOLASE"/>
    <property type="match status" value="1"/>
</dbReference>
<dbReference type="Proteomes" id="UP000248889">
    <property type="component" value="Unassembled WGS sequence"/>
</dbReference>
<evidence type="ECO:0000256" key="6">
    <source>
        <dbReference type="ARBA" id="ARBA00022490"/>
    </source>
</evidence>